<accession>A0A4U8UNW9</accession>
<evidence type="ECO:0000313" key="2">
    <source>
        <dbReference type="Proteomes" id="UP000298663"/>
    </source>
</evidence>
<reference evidence="1 2" key="1">
    <citation type="journal article" date="2015" name="Genome Biol.">
        <title>Comparative genomics of Steinernema reveals deeply conserved gene regulatory networks.</title>
        <authorList>
            <person name="Dillman A.R."/>
            <person name="Macchietto M."/>
            <person name="Porter C.F."/>
            <person name="Rogers A."/>
            <person name="Williams B."/>
            <person name="Antoshechkin I."/>
            <person name="Lee M.M."/>
            <person name="Goodwin Z."/>
            <person name="Lu X."/>
            <person name="Lewis E.E."/>
            <person name="Goodrich-Blair H."/>
            <person name="Stock S.P."/>
            <person name="Adams B.J."/>
            <person name="Sternberg P.W."/>
            <person name="Mortazavi A."/>
        </authorList>
    </citation>
    <scope>NUCLEOTIDE SEQUENCE [LARGE SCALE GENOMIC DNA]</scope>
    <source>
        <strain evidence="1 2">ALL</strain>
    </source>
</reference>
<dbReference type="EMBL" id="AZBU02000001">
    <property type="protein sequence ID" value="TMS33985.1"/>
    <property type="molecule type" value="Genomic_DNA"/>
</dbReference>
<organism evidence="1 2">
    <name type="scientific">Steinernema carpocapsae</name>
    <name type="common">Entomopathogenic nematode</name>
    <dbReference type="NCBI Taxonomy" id="34508"/>
    <lineage>
        <taxon>Eukaryota</taxon>
        <taxon>Metazoa</taxon>
        <taxon>Ecdysozoa</taxon>
        <taxon>Nematoda</taxon>
        <taxon>Chromadorea</taxon>
        <taxon>Rhabditida</taxon>
        <taxon>Tylenchina</taxon>
        <taxon>Panagrolaimomorpha</taxon>
        <taxon>Strongyloidoidea</taxon>
        <taxon>Steinernematidae</taxon>
        <taxon>Steinernema</taxon>
    </lineage>
</organism>
<protein>
    <submittedName>
        <fullName evidence="1">Uncharacterized protein</fullName>
    </submittedName>
</protein>
<reference evidence="1 2" key="2">
    <citation type="journal article" date="2019" name="G3 (Bethesda)">
        <title>Hybrid Assembly of the Genome of the Entomopathogenic Nematode Steinernema carpocapsae Identifies the X-Chromosome.</title>
        <authorList>
            <person name="Serra L."/>
            <person name="Macchietto M."/>
            <person name="Macias-Munoz A."/>
            <person name="McGill C.J."/>
            <person name="Rodriguez I.M."/>
            <person name="Rodriguez B."/>
            <person name="Murad R."/>
            <person name="Mortazavi A."/>
        </authorList>
    </citation>
    <scope>NUCLEOTIDE SEQUENCE [LARGE SCALE GENOMIC DNA]</scope>
    <source>
        <strain evidence="1 2">ALL</strain>
    </source>
</reference>
<dbReference type="EMBL" id="CM016762">
    <property type="protein sequence ID" value="TMS33985.1"/>
    <property type="molecule type" value="Genomic_DNA"/>
</dbReference>
<gene>
    <name evidence="1" type="ORF">L596_001658</name>
</gene>
<comment type="caution">
    <text evidence="1">The sequence shown here is derived from an EMBL/GenBank/DDBJ whole genome shotgun (WGS) entry which is preliminary data.</text>
</comment>
<proteinExistence type="predicted"/>
<sequence length="114" mass="12427">MTGTRIPYNCLVDHTSIALAGRNKLKSQDGAPCLKRKVSLKAARWFSITESCAWSYAFGFTPDCKTADNWSSGLSDSTAGKSLFFTMLARKASHPQTKFPGRETPIIALRPGNA</sequence>
<evidence type="ECO:0000313" key="1">
    <source>
        <dbReference type="EMBL" id="TMS33985.1"/>
    </source>
</evidence>
<name>A0A4U8UNW9_STECR</name>
<dbReference type="AlphaFoldDB" id="A0A4U8UNW9"/>
<keyword evidence="2" id="KW-1185">Reference proteome</keyword>
<dbReference type="Proteomes" id="UP000298663">
    <property type="component" value="Chromosome X"/>
</dbReference>